<dbReference type="PANTHER" id="PTHR46584">
    <property type="entry name" value="HMG DOMAIN-CONTAINING PROTEIN 4"/>
    <property type="match status" value="1"/>
</dbReference>
<feature type="compositionally biased region" description="Basic and acidic residues" evidence="1">
    <location>
        <begin position="141"/>
        <end position="166"/>
    </location>
</feature>
<evidence type="ECO:0000256" key="1">
    <source>
        <dbReference type="SAM" id="MobiDB-lite"/>
    </source>
</evidence>
<accession>A0A6C0DL35</accession>
<dbReference type="InterPro" id="IPR036910">
    <property type="entry name" value="HMG_box_dom_sf"/>
</dbReference>
<proteinExistence type="predicted"/>
<dbReference type="Gene3D" id="1.10.30.10">
    <property type="entry name" value="High mobility group box domain"/>
    <property type="match status" value="1"/>
</dbReference>
<organism evidence="3">
    <name type="scientific">viral metagenome</name>
    <dbReference type="NCBI Taxonomy" id="1070528"/>
    <lineage>
        <taxon>unclassified sequences</taxon>
        <taxon>metagenomes</taxon>
        <taxon>organismal metagenomes</taxon>
    </lineage>
</organism>
<feature type="compositionally biased region" description="Basic and acidic residues" evidence="1">
    <location>
        <begin position="190"/>
        <end position="248"/>
    </location>
</feature>
<name>A0A6C0DL35_9ZZZZ</name>
<feature type="domain" description="HMG box" evidence="2">
    <location>
        <begin position="75"/>
        <end position="129"/>
    </location>
</feature>
<reference evidence="3" key="1">
    <citation type="journal article" date="2020" name="Nature">
        <title>Giant virus diversity and host interactions through global metagenomics.</title>
        <authorList>
            <person name="Schulz F."/>
            <person name="Roux S."/>
            <person name="Paez-Espino D."/>
            <person name="Jungbluth S."/>
            <person name="Walsh D.A."/>
            <person name="Denef V.J."/>
            <person name="McMahon K.D."/>
            <person name="Konstantinidis K.T."/>
            <person name="Eloe-Fadrosh E.A."/>
            <person name="Kyrpides N.C."/>
            <person name="Woyke T."/>
        </authorList>
    </citation>
    <scope>NUCLEOTIDE SEQUENCE</scope>
    <source>
        <strain evidence="3">GVMAG-M-3300023174-207</strain>
    </source>
</reference>
<dbReference type="PROSITE" id="PS50118">
    <property type="entry name" value="HMG_BOX_2"/>
    <property type="match status" value="1"/>
</dbReference>
<feature type="region of interest" description="Disordered" evidence="1">
    <location>
        <begin position="342"/>
        <end position="363"/>
    </location>
</feature>
<dbReference type="AlphaFoldDB" id="A0A6C0DL35"/>
<feature type="compositionally biased region" description="Low complexity" evidence="1">
    <location>
        <begin position="250"/>
        <end position="263"/>
    </location>
</feature>
<protein>
    <recommendedName>
        <fullName evidence="2">HMG box domain-containing protein</fullName>
    </recommendedName>
</protein>
<feature type="region of interest" description="Disordered" evidence="1">
    <location>
        <begin position="180"/>
        <end position="270"/>
    </location>
</feature>
<feature type="region of interest" description="Disordered" evidence="1">
    <location>
        <begin position="122"/>
        <end position="167"/>
    </location>
</feature>
<dbReference type="Pfam" id="PF00505">
    <property type="entry name" value="HMG_box"/>
    <property type="match status" value="1"/>
</dbReference>
<evidence type="ECO:0000313" key="3">
    <source>
        <dbReference type="EMBL" id="QHT16930.1"/>
    </source>
</evidence>
<dbReference type="CDD" id="cd00084">
    <property type="entry name" value="HMG-box_SF"/>
    <property type="match status" value="1"/>
</dbReference>
<dbReference type="SMART" id="SM00398">
    <property type="entry name" value="HMG"/>
    <property type="match status" value="1"/>
</dbReference>
<feature type="compositionally biased region" description="Acidic residues" evidence="1">
    <location>
        <begin position="346"/>
        <end position="363"/>
    </location>
</feature>
<evidence type="ECO:0000259" key="2">
    <source>
        <dbReference type="PROSITE" id="PS50118"/>
    </source>
</evidence>
<dbReference type="InterPro" id="IPR009071">
    <property type="entry name" value="HMG_box_dom"/>
</dbReference>
<dbReference type="InterPro" id="IPR042477">
    <property type="entry name" value="HMGXB4"/>
</dbReference>
<dbReference type="EMBL" id="MN739628">
    <property type="protein sequence ID" value="QHT16930.1"/>
    <property type="molecule type" value="Genomic_DNA"/>
</dbReference>
<sequence>MSSAKFTPFSAALKTAMSKINSIVSEMDKKMDSFADQVISVFVDYDENLIKNDEDREDLKQKIVSLFDMFQPEKKAPSTSGYNLYCKEERENVLKQNPGIAPTKVISVLGSQWKSLDQEEKDAYNAKAKSPASSPSKKPIAKKEKVKCEYEDCERCPKEPTAHTDGKIYCAKHLNKVILAESKSSPKTSPKSEKKSPSKKTEEKKTEKKSSSKKTEEKVSNKEKLEKKLEEANKKLKEKTKSAEEVKPIKVSPKTAPKTSPKKSTFDFTSEPKSISENIEFWTTKRINLNKNTEGKRWRYNPETGLCFEDNDDFVLAATYINGAVAWLGEIPEEVKEWAKKSGCELPDEDEDIELEGDFSDEE</sequence>
<dbReference type="PANTHER" id="PTHR46584:SF1">
    <property type="entry name" value="HMG DOMAIN-CONTAINING PROTEIN 4"/>
    <property type="match status" value="1"/>
</dbReference>
<dbReference type="SUPFAM" id="SSF47095">
    <property type="entry name" value="HMG-box"/>
    <property type="match status" value="1"/>
</dbReference>
<feature type="compositionally biased region" description="Low complexity" evidence="1">
    <location>
        <begin position="126"/>
        <end position="138"/>
    </location>
</feature>